<accession>A0A6P8H7S0</accession>
<sequence length="190" mass="21303">MMKEKLSLLIALLLAMTSVVSAASQEILHTLAICFIVFCIILLIIAMILPIILYRRLKQQRTKGYIGSAKGSRYDLSGRERKVSEAKGKDPVSFYGIYNDPQPADSIYLPLDKRTQEDGNYAHLEGSKTQEDPHAYEELKKNNNTFVAAVYDNPTATDNDDHDYEIADATIVRPKSKDYDNPPCQSDTAL</sequence>
<dbReference type="OrthoDB" id="10353524at2759"/>
<dbReference type="KEGG" id="aten:116286399"/>
<dbReference type="InParanoid" id="A0A6P8H7S0"/>
<gene>
    <name evidence="4" type="primary">LOC116286399</name>
</gene>
<dbReference type="Proteomes" id="UP000515163">
    <property type="component" value="Unplaced"/>
</dbReference>
<feature type="transmembrane region" description="Helical" evidence="1">
    <location>
        <begin position="32"/>
        <end position="54"/>
    </location>
</feature>
<evidence type="ECO:0000313" key="4">
    <source>
        <dbReference type="RefSeq" id="XP_031548777.1"/>
    </source>
</evidence>
<evidence type="ECO:0000256" key="1">
    <source>
        <dbReference type="SAM" id="Phobius"/>
    </source>
</evidence>
<feature type="chain" id="PRO_5028040712" evidence="2">
    <location>
        <begin position="23"/>
        <end position="190"/>
    </location>
</feature>
<organism evidence="3 4">
    <name type="scientific">Actinia tenebrosa</name>
    <name type="common">Australian red waratah sea anemone</name>
    <dbReference type="NCBI Taxonomy" id="6105"/>
    <lineage>
        <taxon>Eukaryota</taxon>
        <taxon>Metazoa</taxon>
        <taxon>Cnidaria</taxon>
        <taxon>Anthozoa</taxon>
        <taxon>Hexacorallia</taxon>
        <taxon>Actiniaria</taxon>
        <taxon>Actiniidae</taxon>
        <taxon>Actinia</taxon>
    </lineage>
</organism>
<dbReference type="GeneID" id="116286399"/>
<name>A0A6P8H7S0_ACTTE</name>
<keyword evidence="3" id="KW-1185">Reference proteome</keyword>
<feature type="signal peptide" evidence="2">
    <location>
        <begin position="1"/>
        <end position="22"/>
    </location>
</feature>
<reference evidence="4" key="1">
    <citation type="submission" date="2025-08" db="UniProtKB">
        <authorList>
            <consortium name="RefSeq"/>
        </authorList>
    </citation>
    <scope>IDENTIFICATION</scope>
    <source>
        <tissue evidence="4">Tentacle</tissue>
    </source>
</reference>
<proteinExistence type="predicted"/>
<dbReference type="RefSeq" id="XP_031548777.1">
    <property type="nucleotide sequence ID" value="XM_031692917.1"/>
</dbReference>
<dbReference type="AlphaFoldDB" id="A0A6P8H7S0"/>
<keyword evidence="1" id="KW-1133">Transmembrane helix</keyword>
<keyword evidence="1" id="KW-0812">Transmembrane</keyword>
<keyword evidence="1" id="KW-0472">Membrane</keyword>
<protein>
    <submittedName>
        <fullName evidence="4">Uncharacterized protein LOC116286399</fullName>
    </submittedName>
</protein>
<evidence type="ECO:0000256" key="2">
    <source>
        <dbReference type="SAM" id="SignalP"/>
    </source>
</evidence>
<keyword evidence="2" id="KW-0732">Signal</keyword>
<evidence type="ECO:0000313" key="3">
    <source>
        <dbReference type="Proteomes" id="UP000515163"/>
    </source>
</evidence>